<evidence type="ECO:0000256" key="1">
    <source>
        <dbReference type="RuleBase" id="RU003682"/>
    </source>
</evidence>
<dbReference type="EMBL" id="ML991798">
    <property type="protein sequence ID" value="KAF2234456.1"/>
    <property type="molecule type" value="Genomic_DNA"/>
</dbReference>
<dbReference type="GO" id="GO:0046872">
    <property type="term" value="F:metal ion binding"/>
    <property type="evidence" value="ECO:0007669"/>
    <property type="project" value="UniProtKB-KW"/>
</dbReference>
<proteinExistence type="inferred from homology"/>
<organism evidence="4 5">
    <name type="scientific">Viridothelium virens</name>
    <name type="common">Speckled blister lichen</name>
    <name type="synonym">Trypethelium virens</name>
    <dbReference type="NCBI Taxonomy" id="1048519"/>
    <lineage>
        <taxon>Eukaryota</taxon>
        <taxon>Fungi</taxon>
        <taxon>Dikarya</taxon>
        <taxon>Ascomycota</taxon>
        <taxon>Pezizomycotina</taxon>
        <taxon>Dothideomycetes</taxon>
        <taxon>Dothideomycetes incertae sedis</taxon>
        <taxon>Trypetheliales</taxon>
        <taxon>Trypetheliaceae</taxon>
        <taxon>Viridothelium</taxon>
    </lineage>
</organism>
<evidence type="ECO:0000256" key="2">
    <source>
        <dbReference type="SAM" id="MobiDB-lite"/>
    </source>
</evidence>
<evidence type="ECO:0000313" key="5">
    <source>
        <dbReference type="Proteomes" id="UP000800092"/>
    </source>
</evidence>
<comment type="similarity">
    <text evidence="1">Belongs to the iron/ascorbate-dependent oxidoreductase family.</text>
</comment>
<gene>
    <name evidence="4" type="ORF">EV356DRAFT_576655</name>
</gene>
<accession>A0A6A6H8N8</accession>
<dbReference type="Proteomes" id="UP000800092">
    <property type="component" value="Unassembled WGS sequence"/>
</dbReference>
<sequence length="466" mass="51633">MASTLRAMSETKLLNELSSSLKDKATTATFACGGTIPIAKVKVPGSPLKTGDKRKSEFSSGSDSPSVAKDLPHREEIKPVDIRWDSTGLKAGTKITFPAQTPFDSESFHQLLSDCEPASFGQRGKDVLDETYRKAGKLEKDAFMTDFCPYVTGIIDVIAQVLLPSIAGTPQLRGVRAERYNLNIYSGPSGKFRAHIDTPRSDMQFGSLVVCLPCVHQGGALLVRHKGNTMEFDWSGNESESEPAIKWAAFYSDCEHEILEVKSGHRITITYNLYVTHGAGMLAGRSLPMDPKQLPLYCMVNETLKIPSFMSRGGILGIHLSHFYPFATENAHKDFPYCLKGVDMAVFEAFHALGLQAKLCSVMIPDEEEYYDEEGASNLEFVNDGLHPFRVAEEEYGDSVGPGDEEVLTDHFPHKVYRDIHWLTKMTYEEMAVVFLSNGNVPCLEWRYACAALLVHVPATADREIE</sequence>
<evidence type="ECO:0000313" key="4">
    <source>
        <dbReference type="EMBL" id="KAF2234456.1"/>
    </source>
</evidence>
<dbReference type="Gene3D" id="2.60.120.620">
    <property type="entry name" value="q2cbj1_9rhob like domain"/>
    <property type="match status" value="1"/>
</dbReference>
<evidence type="ECO:0000259" key="3">
    <source>
        <dbReference type="PROSITE" id="PS51471"/>
    </source>
</evidence>
<dbReference type="GO" id="GO:0016491">
    <property type="term" value="F:oxidoreductase activity"/>
    <property type="evidence" value="ECO:0007669"/>
    <property type="project" value="UniProtKB-KW"/>
</dbReference>
<dbReference type="AlphaFoldDB" id="A0A6A6H8N8"/>
<reference evidence="4" key="1">
    <citation type="journal article" date="2020" name="Stud. Mycol.">
        <title>101 Dothideomycetes genomes: a test case for predicting lifestyles and emergence of pathogens.</title>
        <authorList>
            <person name="Haridas S."/>
            <person name="Albert R."/>
            <person name="Binder M."/>
            <person name="Bloem J."/>
            <person name="Labutti K."/>
            <person name="Salamov A."/>
            <person name="Andreopoulos B."/>
            <person name="Baker S."/>
            <person name="Barry K."/>
            <person name="Bills G."/>
            <person name="Bluhm B."/>
            <person name="Cannon C."/>
            <person name="Castanera R."/>
            <person name="Culley D."/>
            <person name="Daum C."/>
            <person name="Ezra D."/>
            <person name="Gonzalez J."/>
            <person name="Henrissat B."/>
            <person name="Kuo A."/>
            <person name="Liang C."/>
            <person name="Lipzen A."/>
            <person name="Lutzoni F."/>
            <person name="Magnuson J."/>
            <person name="Mondo S."/>
            <person name="Nolan M."/>
            <person name="Ohm R."/>
            <person name="Pangilinan J."/>
            <person name="Park H.-J."/>
            <person name="Ramirez L."/>
            <person name="Alfaro M."/>
            <person name="Sun H."/>
            <person name="Tritt A."/>
            <person name="Yoshinaga Y."/>
            <person name="Zwiers L.-H."/>
            <person name="Turgeon B."/>
            <person name="Goodwin S."/>
            <person name="Spatafora J."/>
            <person name="Crous P."/>
            <person name="Grigoriev I."/>
        </authorList>
    </citation>
    <scope>NUCLEOTIDE SEQUENCE</scope>
    <source>
        <strain evidence="4">Tuck. ex Michener</strain>
    </source>
</reference>
<dbReference type="OrthoDB" id="27483at2759"/>
<dbReference type="PANTHER" id="PTHR33099">
    <property type="entry name" value="FE2OG DIOXYGENASE DOMAIN-CONTAINING PROTEIN"/>
    <property type="match status" value="1"/>
</dbReference>
<keyword evidence="5" id="KW-1185">Reference proteome</keyword>
<keyword evidence="1" id="KW-0560">Oxidoreductase</keyword>
<dbReference type="PANTHER" id="PTHR33099:SF7">
    <property type="entry name" value="MYND-TYPE DOMAIN-CONTAINING PROTEIN"/>
    <property type="match status" value="1"/>
</dbReference>
<dbReference type="PROSITE" id="PS51471">
    <property type="entry name" value="FE2OG_OXY"/>
    <property type="match status" value="1"/>
</dbReference>
<protein>
    <recommendedName>
        <fullName evidence="3">Fe2OG dioxygenase domain-containing protein</fullName>
    </recommendedName>
</protein>
<keyword evidence="1" id="KW-0479">Metal-binding</keyword>
<name>A0A6A6H8N8_VIRVR</name>
<keyword evidence="1" id="KW-0408">Iron</keyword>
<dbReference type="InterPro" id="IPR005123">
    <property type="entry name" value="Oxoglu/Fe-dep_dioxygenase_dom"/>
</dbReference>
<feature type="region of interest" description="Disordered" evidence="2">
    <location>
        <begin position="43"/>
        <end position="72"/>
    </location>
</feature>
<feature type="domain" description="Fe2OG dioxygenase" evidence="3">
    <location>
        <begin position="176"/>
        <end position="275"/>
    </location>
</feature>